<dbReference type="GO" id="GO:0008374">
    <property type="term" value="F:O-acyltransferase activity"/>
    <property type="evidence" value="ECO:0007669"/>
    <property type="project" value="TreeGrafter"/>
</dbReference>
<sequence length="156" mass="16900">MFIYKIVRAIQNWIFSKRGWVLGDNVTISIHGVKRIGGGKIYCANNVCINTYSLLIASSDIHIGENSTLAYRTLLTTNANPNAPYNKLCKIYPPLHKEIWIGDNVWVGAGAVILPGCRIGNNCVIAAGAVVCNDLPDNVMVAGVPAKIKKSLDFGN</sequence>
<organism evidence="3 4">
    <name type="scientific">Parabacteroides johnsonii CL02T12C29</name>
    <dbReference type="NCBI Taxonomy" id="999419"/>
    <lineage>
        <taxon>Bacteria</taxon>
        <taxon>Pseudomonadati</taxon>
        <taxon>Bacteroidota</taxon>
        <taxon>Bacteroidia</taxon>
        <taxon>Bacteroidales</taxon>
        <taxon>Tannerellaceae</taxon>
        <taxon>Parabacteroides</taxon>
    </lineage>
</organism>
<dbReference type="Gene3D" id="2.160.10.10">
    <property type="entry name" value="Hexapeptide repeat proteins"/>
    <property type="match status" value="1"/>
</dbReference>
<reference evidence="3 4" key="1">
    <citation type="submission" date="2012-02" db="EMBL/GenBank/DDBJ databases">
        <title>The Genome Sequence of Parabacteroides johnsonii CL02T12C29.</title>
        <authorList>
            <consortium name="The Broad Institute Genome Sequencing Platform"/>
            <person name="Earl A."/>
            <person name="Ward D."/>
            <person name="Feldgarden M."/>
            <person name="Gevers D."/>
            <person name="Zitomersky N.L."/>
            <person name="Coyne M.J."/>
            <person name="Comstock L.E."/>
            <person name="Young S.K."/>
            <person name="Zeng Q."/>
            <person name="Gargeya S."/>
            <person name="Fitzgerald M."/>
            <person name="Haas B."/>
            <person name="Abouelleil A."/>
            <person name="Alvarado L."/>
            <person name="Arachchi H.M."/>
            <person name="Berlin A."/>
            <person name="Chapman S.B."/>
            <person name="Gearin G."/>
            <person name="Goldberg J."/>
            <person name="Griggs A."/>
            <person name="Gujja S."/>
            <person name="Hansen M."/>
            <person name="Heiman D."/>
            <person name="Howarth C."/>
            <person name="Larimer J."/>
            <person name="Lui A."/>
            <person name="MacDonald P.J.P."/>
            <person name="McCowen C."/>
            <person name="Montmayeur A."/>
            <person name="Murphy C."/>
            <person name="Neiman D."/>
            <person name="Pearson M."/>
            <person name="Priest M."/>
            <person name="Roberts A."/>
            <person name="Saif S."/>
            <person name="Shea T."/>
            <person name="Sisk P."/>
            <person name="Stolte C."/>
            <person name="Sykes S."/>
            <person name="Wortman J."/>
            <person name="Nusbaum C."/>
            <person name="Birren B."/>
        </authorList>
    </citation>
    <scope>NUCLEOTIDE SEQUENCE [LARGE SCALE GENOMIC DNA]</scope>
    <source>
        <strain evidence="3 4">CL02T12C29</strain>
    </source>
</reference>
<dbReference type="Pfam" id="PF00132">
    <property type="entry name" value="Hexapep"/>
    <property type="match status" value="1"/>
</dbReference>
<dbReference type="InterPro" id="IPR011004">
    <property type="entry name" value="Trimer_LpxA-like_sf"/>
</dbReference>
<dbReference type="PANTHER" id="PTHR23416">
    <property type="entry name" value="SIALIC ACID SYNTHASE-RELATED"/>
    <property type="match status" value="1"/>
</dbReference>
<name>K5Y1B4_9BACT</name>
<dbReference type="AlphaFoldDB" id="K5Y1B4"/>
<evidence type="ECO:0000256" key="2">
    <source>
        <dbReference type="ARBA" id="ARBA00022679"/>
    </source>
</evidence>
<dbReference type="InterPro" id="IPR051159">
    <property type="entry name" value="Hexapeptide_acetyltransf"/>
</dbReference>
<keyword evidence="2" id="KW-0808">Transferase</keyword>
<dbReference type="OrthoDB" id="9812571at2"/>
<dbReference type="InterPro" id="IPR001451">
    <property type="entry name" value="Hexapep"/>
</dbReference>
<evidence type="ECO:0000256" key="1">
    <source>
        <dbReference type="ARBA" id="ARBA00007274"/>
    </source>
</evidence>
<protein>
    <recommendedName>
        <fullName evidence="5">Maltose/galactoside acetyltransferase domain-containing protein</fullName>
    </recommendedName>
</protein>
<dbReference type="EMBL" id="AGZP01000028">
    <property type="protein sequence ID" value="EKN06837.1"/>
    <property type="molecule type" value="Genomic_DNA"/>
</dbReference>
<evidence type="ECO:0008006" key="5">
    <source>
        <dbReference type="Google" id="ProtNLM"/>
    </source>
</evidence>
<evidence type="ECO:0000313" key="3">
    <source>
        <dbReference type="EMBL" id="EKN06837.1"/>
    </source>
</evidence>
<comment type="similarity">
    <text evidence="1">Belongs to the transferase hexapeptide repeat family.</text>
</comment>
<dbReference type="HOGENOM" id="CLU_051638_7_3_10"/>
<accession>K5Y1B4</accession>
<dbReference type="SUPFAM" id="SSF51161">
    <property type="entry name" value="Trimeric LpxA-like enzymes"/>
    <property type="match status" value="1"/>
</dbReference>
<dbReference type="RefSeq" id="WP_008157977.1">
    <property type="nucleotide sequence ID" value="NZ_JH976467.1"/>
</dbReference>
<gene>
    <name evidence="3" type="ORF">HMPREF1077_03105</name>
</gene>
<comment type="caution">
    <text evidence="3">The sequence shown here is derived from an EMBL/GenBank/DDBJ whole genome shotgun (WGS) entry which is preliminary data.</text>
</comment>
<dbReference type="CDD" id="cd04647">
    <property type="entry name" value="LbH_MAT_like"/>
    <property type="match status" value="1"/>
</dbReference>
<dbReference type="Proteomes" id="UP000001218">
    <property type="component" value="Unassembled WGS sequence"/>
</dbReference>
<evidence type="ECO:0000313" key="4">
    <source>
        <dbReference type="Proteomes" id="UP000001218"/>
    </source>
</evidence>
<dbReference type="PATRIC" id="fig|999419.3.peg.3177"/>
<dbReference type="GO" id="GO:0005829">
    <property type="term" value="C:cytosol"/>
    <property type="evidence" value="ECO:0007669"/>
    <property type="project" value="TreeGrafter"/>
</dbReference>
<dbReference type="eggNOG" id="COG0110">
    <property type="taxonomic scope" value="Bacteria"/>
</dbReference>
<proteinExistence type="inferred from homology"/>
<dbReference type="PANTHER" id="PTHR23416:SF23">
    <property type="entry name" value="ACETYLTRANSFERASE C18B11.09C-RELATED"/>
    <property type="match status" value="1"/>
</dbReference>